<evidence type="ECO:0000313" key="3">
    <source>
        <dbReference type="EMBL" id="CAL1169384.1"/>
    </source>
</evidence>
<name>A0A9P1DUP9_9DINO</name>
<keyword evidence="4" id="KW-1185">Reference proteome</keyword>
<gene>
    <name evidence="2" type="ORF">C1SCF055_LOCUS40790</name>
</gene>
<dbReference type="EMBL" id="CAMXCT030006561">
    <property type="protein sequence ID" value="CAL4803321.1"/>
    <property type="molecule type" value="Genomic_DNA"/>
</dbReference>
<organism evidence="2">
    <name type="scientific">Cladocopium goreaui</name>
    <dbReference type="NCBI Taxonomy" id="2562237"/>
    <lineage>
        <taxon>Eukaryota</taxon>
        <taxon>Sar</taxon>
        <taxon>Alveolata</taxon>
        <taxon>Dinophyceae</taxon>
        <taxon>Suessiales</taxon>
        <taxon>Symbiodiniaceae</taxon>
        <taxon>Cladocopium</taxon>
    </lineage>
</organism>
<dbReference type="AlphaFoldDB" id="A0A9P1DUP9"/>
<reference evidence="3" key="2">
    <citation type="submission" date="2024-04" db="EMBL/GenBank/DDBJ databases">
        <authorList>
            <person name="Chen Y."/>
            <person name="Shah S."/>
            <person name="Dougan E. K."/>
            <person name="Thang M."/>
            <person name="Chan C."/>
        </authorList>
    </citation>
    <scope>NUCLEOTIDE SEQUENCE [LARGE SCALE GENOMIC DNA]</scope>
</reference>
<sequence>MVVDSQTATGAPETPCREAWTDAQPRESPVYYSPRSLPGASAEVGTPQVKLPDAEGAPEQAVLCTPKEAQIPAPNEESDVGDSASIAPEPESKRKKIKQMLAEHGTFTAMEIQLKKIHQKERSQTVGGGWCSETFLRTEKKWDKQMIASAYAWAEKNGRKRVNPVHGKWEIQLVLDDTFELKNKEVEETERSGGLTVEDEEGTLFDSEIPDVTQPMAALPAAPAGDGKDVTSSVGNASAVMSFKLTFPTVTATTTPLQVLPQFVQVLGQKIDKVQAEMDRFADVARCVH</sequence>
<comment type="caution">
    <text evidence="2">The sequence shown here is derived from an EMBL/GenBank/DDBJ whole genome shotgun (WGS) entry which is preliminary data.</text>
</comment>
<dbReference type="EMBL" id="CAMXCT010006561">
    <property type="protein sequence ID" value="CAI4016009.1"/>
    <property type="molecule type" value="Genomic_DNA"/>
</dbReference>
<dbReference type="EMBL" id="CAMXCT020006561">
    <property type="protein sequence ID" value="CAL1169384.1"/>
    <property type="molecule type" value="Genomic_DNA"/>
</dbReference>
<proteinExistence type="predicted"/>
<protein>
    <submittedName>
        <fullName evidence="2">Uncharacterized protein</fullName>
    </submittedName>
</protein>
<evidence type="ECO:0000313" key="2">
    <source>
        <dbReference type="EMBL" id="CAI4016009.1"/>
    </source>
</evidence>
<dbReference type="Proteomes" id="UP001152797">
    <property type="component" value="Unassembled WGS sequence"/>
</dbReference>
<evidence type="ECO:0000313" key="4">
    <source>
        <dbReference type="Proteomes" id="UP001152797"/>
    </source>
</evidence>
<accession>A0A9P1DUP9</accession>
<feature type="region of interest" description="Disordered" evidence="1">
    <location>
        <begin position="1"/>
        <end position="95"/>
    </location>
</feature>
<reference evidence="2" key="1">
    <citation type="submission" date="2022-10" db="EMBL/GenBank/DDBJ databases">
        <authorList>
            <person name="Chen Y."/>
            <person name="Dougan E. K."/>
            <person name="Chan C."/>
            <person name="Rhodes N."/>
            <person name="Thang M."/>
        </authorList>
    </citation>
    <scope>NUCLEOTIDE SEQUENCE</scope>
</reference>
<evidence type="ECO:0000256" key="1">
    <source>
        <dbReference type="SAM" id="MobiDB-lite"/>
    </source>
</evidence>